<sequence length="313" mass="31150">MWEFAVLGLAGLIVMTVAADQLVVGSGRLAARWGVSPVVVGVVVIGFGTSAPELVVSGLAAAHGETGLALGNLAGSDIINLTLVLGLAGLVGPLAVRSSVPRREAPLAAAAVALFALLAAVGLGRAGGAVLALATGGAVVLLLRFSRVRPADPMAAEVTEFLATGPAPRAGRDVLRALLGLAGTLLGAQVLVSSAAGAAGRLGLSPAVIGFTVVALGTSVPELVTTVQAQRRREGDLVVGNLLGSNLINSVGGGALVGLAGRGTPARLGWPAAGALVGVSLLAWLLLHRRRRLTRPEAGLLLVVYLLTVPLLV</sequence>
<evidence type="ECO:0000256" key="2">
    <source>
        <dbReference type="ARBA" id="ARBA00022692"/>
    </source>
</evidence>
<feature type="transmembrane region" description="Helical" evidence="5">
    <location>
        <begin position="204"/>
        <end position="225"/>
    </location>
</feature>
<evidence type="ECO:0000256" key="5">
    <source>
        <dbReference type="SAM" id="Phobius"/>
    </source>
</evidence>
<evidence type="ECO:0000259" key="6">
    <source>
        <dbReference type="Pfam" id="PF01699"/>
    </source>
</evidence>
<evidence type="ECO:0000256" key="3">
    <source>
        <dbReference type="ARBA" id="ARBA00022989"/>
    </source>
</evidence>
<comment type="caution">
    <text evidence="7">The sequence shown here is derived from an EMBL/GenBank/DDBJ whole genome shotgun (WGS) entry which is preliminary data.</text>
</comment>
<feature type="transmembrane region" description="Helical" evidence="5">
    <location>
        <begin position="105"/>
        <end position="123"/>
    </location>
</feature>
<dbReference type="Gene3D" id="1.20.1420.30">
    <property type="entry name" value="NCX, central ion-binding region"/>
    <property type="match status" value="1"/>
</dbReference>
<evidence type="ECO:0000313" key="8">
    <source>
        <dbReference type="Proteomes" id="UP000647172"/>
    </source>
</evidence>
<dbReference type="Pfam" id="PF01699">
    <property type="entry name" value="Na_Ca_ex"/>
    <property type="match status" value="2"/>
</dbReference>
<evidence type="ECO:0000256" key="4">
    <source>
        <dbReference type="ARBA" id="ARBA00023136"/>
    </source>
</evidence>
<accession>A0A919JBT8</accession>
<dbReference type="PANTHER" id="PTHR10846">
    <property type="entry name" value="SODIUM/POTASSIUM/CALCIUM EXCHANGER"/>
    <property type="match status" value="1"/>
</dbReference>
<name>A0A919JBT8_9ACTN</name>
<reference evidence="7" key="1">
    <citation type="submission" date="2021-01" db="EMBL/GenBank/DDBJ databases">
        <title>Whole genome shotgun sequence of Actinoplanes nipponensis NBRC 14063.</title>
        <authorList>
            <person name="Komaki H."/>
            <person name="Tamura T."/>
        </authorList>
    </citation>
    <scope>NUCLEOTIDE SEQUENCE</scope>
    <source>
        <strain evidence="7">NBRC 14063</strain>
    </source>
</reference>
<evidence type="ECO:0000256" key="1">
    <source>
        <dbReference type="ARBA" id="ARBA00004141"/>
    </source>
</evidence>
<comment type="subcellular location">
    <subcellularLocation>
        <location evidence="1">Membrane</location>
        <topology evidence="1">Multi-pass membrane protein</topology>
    </subcellularLocation>
</comment>
<gene>
    <name evidence="7" type="primary">yrbG</name>
    <name evidence="7" type="ORF">Ani05nite_16230</name>
</gene>
<dbReference type="InterPro" id="IPR044880">
    <property type="entry name" value="NCX_ion-bd_dom_sf"/>
</dbReference>
<proteinExistence type="predicted"/>
<feature type="transmembrane region" description="Helical" evidence="5">
    <location>
        <begin position="129"/>
        <end position="145"/>
    </location>
</feature>
<dbReference type="GO" id="GO:0005886">
    <property type="term" value="C:plasma membrane"/>
    <property type="evidence" value="ECO:0007669"/>
    <property type="project" value="TreeGrafter"/>
</dbReference>
<protein>
    <submittedName>
        <fullName evidence="7">Calcium/sodium antiporter</fullName>
    </submittedName>
</protein>
<dbReference type="EMBL" id="BOMQ01000020">
    <property type="protein sequence ID" value="GIE48089.1"/>
    <property type="molecule type" value="Genomic_DNA"/>
</dbReference>
<keyword evidence="2 5" id="KW-0812">Transmembrane</keyword>
<organism evidence="7 8">
    <name type="scientific">Actinoplanes nipponensis</name>
    <dbReference type="NCBI Taxonomy" id="135950"/>
    <lineage>
        <taxon>Bacteria</taxon>
        <taxon>Bacillati</taxon>
        <taxon>Actinomycetota</taxon>
        <taxon>Actinomycetes</taxon>
        <taxon>Micromonosporales</taxon>
        <taxon>Micromonosporaceae</taxon>
        <taxon>Actinoplanes</taxon>
    </lineage>
</organism>
<dbReference type="Proteomes" id="UP000647172">
    <property type="component" value="Unassembled WGS sequence"/>
</dbReference>
<dbReference type="AlphaFoldDB" id="A0A919JBT8"/>
<feature type="transmembrane region" description="Helical" evidence="5">
    <location>
        <begin position="78"/>
        <end position="96"/>
    </location>
</feature>
<evidence type="ECO:0000313" key="7">
    <source>
        <dbReference type="EMBL" id="GIE48089.1"/>
    </source>
</evidence>
<keyword evidence="8" id="KW-1185">Reference proteome</keyword>
<dbReference type="GO" id="GO:0008273">
    <property type="term" value="F:calcium, potassium:sodium antiporter activity"/>
    <property type="evidence" value="ECO:0007669"/>
    <property type="project" value="TreeGrafter"/>
</dbReference>
<dbReference type="InterPro" id="IPR004837">
    <property type="entry name" value="NaCa_Exmemb"/>
</dbReference>
<feature type="domain" description="Sodium/calcium exchanger membrane region" evidence="6">
    <location>
        <begin position="177"/>
        <end position="309"/>
    </location>
</feature>
<dbReference type="GO" id="GO:0005262">
    <property type="term" value="F:calcium channel activity"/>
    <property type="evidence" value="ECO:0007669"/>
    <property type="project" value="TreeGrafter"/>
</dbReference>
<keyword evidence="3 5" id="KW-1133">Transmembrane helix</keyword>
<dbReference type="GO" id="GO:0006874">
    <property type="term" value="P:intracellular calcium ion homeostasis"/>
    <property type="evidence" value="ECO:0007669"/>
    <property type="project" value="TreeGrafter"/>
</dbReference>
<feature type="transmembrane region" description="Helical" evidence="5">
    <location>
        <begin position="237"/>
        <end position="256"/>
    </location>
</feature>
<feature type="transmembrane region" description="Helical" evidence="5">
    <location>
        <begin position="268"/>
        <end position="287"/>
    </location>
</feature>
<keyword evidence="4 5" id="KW-0472">Membrane</keyword>
<dbReference type="PANTHER" id="PTHR10846:SF8">
    <property type="entry name" value="INNER MEMBRANE PROTEIN YRBG"/>
    <property type="match status" value="1"/>
</dbReference>
<dbReference type="InterPro" id="IPR004481">
    <property type="entry name" value="K/Na/Ca-exchanger"/>
</dbReference>
<feature type="domain" description="Sodium/calcium exchanger membrane region" evidence="6">
    <location>
        <begin position="6"/>
        <end position="131"/>
    </location>
</feature>
<feature type="transmembrane region" description="Helical" evidence="5">
    <location>
        <begin position="177"/>
        <end position="198"/>
    </location>
</feature>